<protein>
    <submittedName>
        <fullName evidence="3 4">CLOCK-interacting pacemaker</fullName>
    </submittedName>
</protein>
<dbReference type="RefSeq" id="XP_030074987.1">
    <property type="nucleotide sequence ID" value="XM_030219127.1"/>
</dbReference>
<evidence type="ECO:0000313" key="5">
    <source>
        <dbReference type="RefSeq" id="XP_030074985.1"/>
    </source>
</evidence>
<dbReference type="OrthoDB" id="6374619at2759"/>
<evidence type="ECO:0000313" key="7">
    <source>
        <dbReference type="RefSeq" id="XP_030074987.1"/>
    </source>
</evidence>
<keyword evidence="2" id="KW-1185">Reference proteome</keyword>
<gene>
    <name evidence="3 4 5 6 7" type="primary">CIPC</name>
</gene>
<evidence type="ECO:0000313" key="4">
    <source>
        <dbReference type="RefSeq" id="XP_030074984.1"/>
    </source>
</evidence>
<evidence type="ECO:0000313" key="3">
    <source>
        <dbReference type="RefSeq" id="XP_030074983.1"/>
    </source>
</evidence>
<dbReference type="RefSeq" id="XP_030074986.1">
    <property type="nucleotide sequence ID" value="XM_030219126.1"/>
</dbReference>
<name>A0A6P7ZJA6_9AMPH</name>
<accession>A0A6P7ZJA6</accession>
<dbReference type="InterPro" id="IPR031602">
    <property type="entry name" value="CIPC"/>
</dbReference>
<sequence>MSLDDSLLEKRTTKTDKEKASMTACIKSENMSSEGYKGQPKNVTPNQHPCQSSGESEKDSGFSDTSWEDLSTVEQTDTEDQSGYSTHRLLNKEQPEKPAPISSTFISMTPIYIIKNVILKQPLTISTSTQFLHAPLTWNGQHALNLVQGQARVLFIQQPMATTVRPVALKRKLQAKDTYLPILNSYPKIAPHPDRNGDHTLNTYGDSKKKRLCVKETHVSLKPVASISSDAVLVQRETEQALKQALLSPLPYLKNLSSLTLSNTQLEPEMSISHNTVTNSSKLFLPTPEHVSCSHQSMLAAKIAEGKAIARASKKLASNVEKRHRFHNTVDILKKSGLLGITLKTKDLIRQNSSSQRDISELKEHTQLFCEAMQTNTVQAWVKLQEVMNASTAYWDKKGSKSTKNLQDVKFSGASVPKQDTNSHSVPTSLQNLSLTTDSMQTFPAI</sequence>
<reference evidence="2" key="1">
    <citation type="submission" date="2024-06" db="UniProtKB">
        <authorList>
            <consortium name="RefSeq"/>
        </authorList>
    </citation>
    <scope>NUCLEOTIDE SEQUENCE [LARGE SCALE GENOMIC DNA]</scope>
</reference>
<feature type="region of interest" description="Disordered" evidence="1">
    <location>
        <begin position="1"/>
        <end position="101"/>
    </location>
</feature>
<organism evidence="2 5">
    <name type="scientific">Microcaecilia unicolor</name>
    <dbReference type="NCBI Taxonomy" id="1415580"/>
    <lineage>
        <taxon>Eukaryota</taxon>
        <taxon>Metazoa</taxon>
        <taxon>Chordata</taxon>
        <taxon>Craniata</taxon>
        <taxon>Vertebrata</taxon>
        <taxon>Euteleostomi</taxon>
        <taxon>Amphibia</taxon>
        <taxon>Gymnophiona</taxon>
        <taxon>Siphonopidae</taxon>
        <taxon>Microcaecilia</taxon>
    </lineage>
</organism>
<dbReference type="GO" id="GO:0005634">
    <property type="term" value="C:nucleus"/>
    <property type="evidence" value="ECO:0007669"/>
    <property type="project" value="TreeGrafter"/>
</dbReference>
<evidence type="ECO:0000256" key="1">
    <source>
        <dbReference type="SAM" id="MobiDB-lite"/>
    </source>
</evidence>
<reference evidence="3 5" key="2">
    <citation type="submission" date="2025-04" db="UniProtKB">
        <authorList>
            <consortium name="RefSeq"/>
        </authorList>
    </citation>
    <scope>IDENTIFICATION</scope>
</reference>
<feature type="compositionally biased region" description="Polar residues" evidence="1">
    <location>
        <begin position="41"/>
        <end position="54"/>
    </location>
</feature>
<dbReference type="KEGG" id="muo:115480444"/>
<evidence type="ECO:0000313" key="2">
    <source>
        <dbReference type="Proteomes" id="UP000515156"/>
    </source>
</evidence>
<dbReference type="GO" id="GO:0042754">
    <property type="term" value="P:negative regulation of circadian rhythm"/>
    <property type="evidence" value="ECO:0007669"/>
    <property type="project" value="InterPro"/>
</dbReference>
<feature type="compositionally biased region" description="Polar residues" evidence="1">
    <location>
        <begin position="62"/>
        <end position="85"/>
    </location>
</feature>
<dbReference type="Proteomes" id="UP000515156">
    <property type="component" value="Chromosome 11"/>
</dbReference>
<dbReference type="CTD" id="85457"/>
<dbReference type="GeneID" id="115480444"/>
<dbReference type="Pfam" id="PF15800">
    <property type="entry name" value="CiPC"/>
    <property type="match status" value="1"/>
</dbReference>
<dbReference type="RefSeq" id="XP_030074983.1">
    <property type="nucleotide sequence ID" value="XM_030219123.1"/>
</dbReference>
<feature type="compositionally biased region" description="Basic and acidic residues" evidence="1">
    <location>
        <begin position="7"/>
        <end position="20"/>
    </location>
</feature>
<evidence type="ECO:0000313" key="6">
    <source>
        <dbReference type="RefSeq" id="XP_030074986.1"/>
    </source>
</evidence>
<dbReference type="PANTHER" id="PTHR34648:SF7">
    <property type="entry name" value="SI:CH211-132B12.7"/>
    <property type="match status" value="1"/>
</dbReference>
<dbReference type="GO" id="GO:0045892">
    <property type="term" value="P:negative regulation of DNA-templated transcription"/>
    <property type="evidence" value="ECO:0007669"/>
    <property type="project" value="InterPro"/>
</dbReference>
<proteinExistence type="predicted"/>
<dbReference type="RefSeq" id="XP_030074984.1">
    <property type="nucleotide sequence ID" value="XM_030219124.1"/>
</dbReference>
<dbReference type="RefSeq" id="XP_030074985.1">
    <property type="nucleotide sequence ID" value="XM_030219125.1"/>
</dbReference>
<dbReference type="AlphaFoldDB" id="A0A6P7ZJA6"/>
<dbReference type="PANTHER" id="PTHR34648">
    <property type="entry name" value="CLOCK-INTERACTING PACEMAKER"/>
    <property type="match status" value="1"/>
</dbReference>